<accession>A0A1Q8R0J2</accession>
<dbReference type="STRING" id="1888891.DSOL_0875"/>
<keyword evidence="2" id="KW-1185">Reference proteome</keyword>
<evidence type="ECO:0000313" key="2">
    <source>
        <dbReference type="Proteomes" id="UP000186102"/>
    </source>
</evidence>
<organism evidence="1 2">
    <name type="scientific">Desulfosporosinus metallidurans</name>
    <dbReference type="NCBI Taxonomy" id="1888891"/>
    <lineage>
        <taxon>Bacteria</taxon>
        <taxon>Bacillati</taxon>
        <taxon>Bacillota</taxon>
        <taxon>Clostridia</taxon>
        <taxon>Eubacteriales</taxon>
        <taxon>Desulfitobacteriaceae</taxon>
        <taxon>Desulfosporosinus</taxon>
    </lineage>
</organism>
<dbReference type="EMBL" id="MLBF01000004">
    <property type="protein sequence ID" value="OLN33148.1"/>
    <property type="molecule type" value="Genomic_DNA"/>
</dbReference>
<sequence>MITSIVKISNVVLNPRIIFTSLKSNDYDNYSHLDSML</sequence>
<evidence type="ECO:0000313" key="1">
    <source>
        <dbReference type="EMBL" id="OLN33148.1"/>
    </source>
</evidence>
<dbReference type="Proteomes" id="UP000186102">
    <property type="component" value="Unassembled WGS sequence"/>
</dbReference>
<reference evidence="1 2" key="1">
    <citation type="submission" date="2016-09" db="EMBL/GenBank/DDBJ databases">
        <title>Complete genome of Desulfosporosinus sp. OL.</title>
        <authorList>
            <person name="Mardanov A."/>
            <person name="Beletsky A."/>
            <person name="Panova A."/>
            <person name="Karnachuk O."/>
            <person name="Ravin N."/>
        </authorList>
    </citation>
    <scope>NUCLEOTIDE SEQUENCE [LARGE SCALE GENOMIC DNA]</scope>
    <source>
        <strain evidence="1 2">OL</strain>
    </source>
</reference>
<name>A0A1Q8R0J2_9FIRM</name>
<comment type="caution">
    <text evidence="1">The sequence shown here is derived from an EMBL/GenBank/DDBJ whole genome shotgun (WGS) entry which is preliminary data.</text>
</comment>
<protein>
    <submittedName>
        <fullName evidence="1">Uncharacterized protein</fullName>
    </submittedName>
</protein>
<dbReference type="AlphaFoldDB" id="A0A1Q8R0J2"/>
<gene>
    <name evidence="1" type="ORF">DSOL_0875</name>
</gene>
<proteinExistence type="predicted"/>